<evidence type="ECO:0000313" key="1">
    <source>
        <dbReference type="EMBL" id="SQC36707.1"/>
    </source>
</evidence>
<sequence>MKLLDVLLPRLPHNKLIVTLVTPKNMLLKSVAERVGIFFFYKSDDDYSDLQAPLIKMLEQGEGFSIIPVSMDGKPLPSGLSPITKPMKAMPNNLVS</sequence>
<dbReference type="AlphaFoldDB" id="A0A2X3ENV7"/>
<dbReference type="Pfam" id="PF13728">
    <property type="entry name" value="TraF"/>
    <property type="match status" value="1"/>
</dbReference>
<organism evidence="1 2">
    <name type="scientific">Klebsiella pneumoniae</name>
    <dbReference type="NCBI Taxonomy" id="573"/>
    <lineage>
        <taxon>Bacteria</taxon>
        <taxon>Pseudomonadati</taxon>
        <taxon>Pseudomonadota</taxon>
        <taxon>Gammaproteobacteria</taxon>
        <taxon>Enterobacterales</taxon>
        <taxon>Enterobacteriaceae</taxon>
        <taxon>Klebsiella/Raoultella group</taxon>
        <taxon>Klebsiella</taxon>
        <taxon>Klebsiella pneumoniae complex</taxon>
    </lineage>
</organism>
<gene>
    <name evidence="1" type="ORF">NCTC13465_00352</name>
</gene>
<proteinExistence type="predicted"/>
<reference evidence="1 2" key="1">
    <citation type="submission" date="2018-06" db="EMBL/GenBank/DDBJ databases">
        <authorList>
            <consortium name="Pathogen Informatics"/>
            <person name="Doyle S."/>
        </authorList>
    </citation>
    <scope>NUCLEOTIDE SEQUENCE [LARGE SCALE GENOMIC DNA]</scope>
    <source>
        <strain evidence="1 2">NCTC13465</strain>
    </source>
</reference>
<dbReference type="Proteomes" id="UP000251721">
    <property type="component" value="Unassembled WGS sequence"/>
</dbReference>
<evidence type="ECO:0000313" key="2">
    <source>
        <dbReference type="Proteomes" id="UP000251721"/>
    </source>
</evidence>
<dbReference type="InterPro" id="IPR039555">
    <property type="entry name" value="TraF/TrbB"/>
</dbReference>
<accession>A0A2X3ENV7</accession>
<name>A0A2X3ENV7_KLEPN</name>
<protein>
    <submittedName>
        <fullName evidence="1">Type IV conjugative transfer system protein TraF</fullName>
    </submittedName>
</protein>
<dbReference type="EMBL" id="UAWQ01000003">
    <property type="protein sequence ID" value="SQC36707.1"/>
    <property type="molecule type" value="Genomic_DNA"/>
</dbReference>